<dbReference type="EMBL" id="JAMXLR010000092">
    <property type="protein sequence ID" value="MCO6047958.1"/>
    <property type="molecule type" value="Genomic_DNA"/>
</dbReference>
<dbReference type="Proteomes" id="UP001155241">
    <property type="component" value="Unassembled WGS sequence"/>
</dbReference>
<sequence length="345" mass="36447">MQSNEVILDIDAPNPYDEYSFGASVAIDDQIVVVGSKSAAHIFDLATGLPIARQPIKMSSVLFDSNYVDTDGGVSIVGSPLEVVDGLSSAGVVHIIDTTDTGLSTVLKSPNPQPGSEFGGSVAILGHLALVGAANDDGGAKTGAAYLFNLQSRELLNRFVAPVENSSDYFGHSVALHGNVAAIYGNGSICLFDTVSFDLLTVLDLQADRGDLVRIAASDRWLVAGSPLASSSSGFASGVVNIFDISYYASGLPGDFNADGTVNIADYTVWRNNSLSVEDYQRWKDNFGRTLSGASSTESTVPEPRSSILILAQILFGFAVLRSSSRLFAHRTLSLVHSREHRPPG</sequence>
<accession>A0A9X2FGH4</accession>
<dbReference type="AlphaFoldDB" id="A0A9X2FGH4"/>
<proteinExistence type="predicted"/>
<evidence type="ECO:0000313" key="2">
    <source>
        <dbReference type="Proteomes" id="UP001155241"/>
    </source>
</evidence>
<gene>
    <name evidence="1" type="ORF">NG895_28985</name>
</gene>
<keyword evidence="2" id="KW-1185">Reference proteome</keyword>
<reference evidence="1" key="1">
    <citation type="submission" date="2022-06" db="EMBL/GenBank/DDBJ databases">
        <title>Aeoliella straminimaris, a novel planctomycete from sediments.</title>
        <authorList>
            <person name="Vitorino I.R."/>
            <person name="Lage O.M."/>
        </authorList>
    </citation>
    <scope>NUCLEOTIDE SEQUENCE</scope>
    <source>
        <strain evidence="1">ICT_H6.2</strain>
    </source>
</reference>
<dbReference type="Pfam" id="PF14312">
    <property type="entry name" value="FG-GAP_2"/>
    <property type="match status" value="1"/>
</dbReference>
<dbReference type="SUPFAM" id="SSF50998">
    <property type="entry name" value="Quinoprotein alcohol dehydrogenase-like"/>
    <property type="match status" value="1"/>
</dbReference>
<dbReference type="InterPro" id="IPR011047">
    <property type="entry name" value="Quinoprotein_ADH-like_sf"/>
</dbReference>
<dbReference type="InterPro" id="IPR015943">
    <property type="entry name" value="WD40/YVTN_repeat-like_dom_sf"/>
</dbReference>
<feature type="non-terminal residue" evidence="1">
    <location>
        <position position="345"/>
    </location>
</feature>
<dbReference type="PANTHER" id="PTHR36220">
    <property type="entry name" value="UNNAMED PRODUCT"/>
    <property type="match status" value="1"/>
</dbReference>
<dbReference type="PANTHER" id="PTHR36220:SF1">
    <property type="entry name" value="GAMMA TUBULIN COMPLEX COMPONENT C-TERMINAL DOMAIN-CONTAINING PROTEIN"/>
    <property type="match status" value="1"/>
</dbReference>
<comment type="caution">
    <text evidence="1">The sequence shown here is derived from an EMBL/GenBank/DDBJ whole genome shotgun (WGS) entry which is preliminary data.</text>
</comment>
<organism evidence="1 2">
    <name type="scientific">Aeoliella straminimaris</name>
    <dbReference type="NCBI Taxonomy" id="2954799"/>
    <lineage>
        <taxon>Bacteria</taxon>
        <taxon>Pseudomonadati</taxon>
        <taxon>Planctomycetota</taxon>
        <taxon>Planctomycetia</taxon>
        <taxon>Pirellulales</taxon>
        <taxon>Lacipirellulaceae</taxon>
        <taxon>Aeoliella</taxon>
    </lineage>
</organism>
<protein>
    <submittedName>
        <fullName evidence="1">FG-GAP repeat protein</fullName>
    </submittedName>
</protein>
<evidence type="ECO:0000313" key="1">
    <source>
        <dbReference type="EMBL" id="MCO6047958.1"/>
    </source>
</evidence>
<name>A0A9X2FGH4_9BACT</name>
<dbReference type="Gene3D" id="2.130.10.10">
    <property type="entry name" value="YVTN repeat-like/Quinoprotein amine dehydrogenase"/>
    <property type="match status" value="1"/>
</dbReference>
<dbReference type="InterPro" id="IPR013517">
    <property type="entry name" value="FG-GAP"/>
</dbReference>